<evidence type="ECO:0000256" key="2">
    <source>
        <dbReference type="ARBA" id="ARBA00022664"/>
    </source>
</evidence>
<evidence type="ECO:0000313" key="10">
    <source>
        <dbReference type="Proteomes" id="UP001174934"/>
    </source>
</evidence>
<accession>A0AA39X858</accession>
<dbReference type="InterPro" id="IPR012677">
    <property type="entry name" value="Nucleotide-bd_a/b_plait_sf"/>
</dbReference>
<gene>
    <name evidence="9" type="ORF">B0T17DRAFT_155710</name>
</gene>
<evidence type="ECO:0000256" key="6">
    <source>
        <dbReference type="PROSITE-ProRule" id="PRU00176"/>
    </source>
</evidence>
<evidence type="ECO:0000256" key="5">
    <source>
        <dbReference type="ARBA" id="ARBA00023242"/>
    </source>
</evidence>
<feature type="region of interest" description="Disordered" evidence="7">
    <location>
        <begin position="141"/>
        <end position="168"/>
    </location>
</feature>
<keyword evidence="2" id="KW-0507">mRNA processing</keyword>
<feature type="domain" description="RRM" evidence="8">
    <location>
        <begin position="70"/>
        <end position="147"/>
    </location>
</feature>
<evidence type="ECO:0000256" key="3">
    <source>
        <dbReference type="ARBA" id="ARBA00022884"/>
    </source>
</evidence>
<keyword evidence="4" id="KW-0508">mRNA splicing</keyword>
<dbReference type="Pfam" id="PF00076">
    <property type="entry name" value="RRM_1"/>
    <property type="match status" value="2"/>
</dbReference>
<dbReference type="AlphaFoldDB" id="A0AA39X858"/>
<evidence type="ECO:0000313" key="9">
    <source>
        <dbReference type="EMBL" id="KAK0628515.1"/>
    </source>
</evidence>
<dbReference type="GO" id="GO:0005634">
    <property type="term" value="C:nucleus"/>
    <property type="evidence" value="ECO:0007669"/>
    <property type="project" value="UniProtKB-SubCell"/>
</dbReference>
<dbReference type="PANTHER" id="PTHR48028">
    <property type="entry name" value="GLYCINE-RICH RNA-BINDING PROTEIN RZ1A"/>
    <property type="match status" value="1"/>
</dbReference>
<comment type="subcellular location">
    <subcellularLocation>
        <location evidence="1">Nucleus</location>
    </subcellularLocation>
</comment>
<evidence type="ECO:0000256" key="1">
    <source>
        <dbReference type="ARBA" id="ARBA00004123"/>
    </source>
</evidence>
<keyword evidence="5" id="KW-0539">Nucleus</keyword>
<dbReference type="PROSITE" id="PS50102">
    <property type="entry name" value="RRM"/>
    <property type="match status" value="2"/>
</dbReference>
<keyword evidence="3 6" id="KW-0694">RNA-binding</keyword>
<name>A0AA39X858_9PEZI</name>
<proteinExistence type="predicted"/>
<sequence length="262" mass="28872">MNSLRTVVFRSAISASRAVSTKALPTSFASQITRSANVSKIVSIAGARFFSQTLRVANEHVNKEANDESFVVFVRNLIFDATEAHLEELFSKFGEVATANIARDPRGLSKGYAFVAFRDAENCGEAIASLNGSFWHGRRISVAPKSPETTTRPKRDRSPKSPSGPTRQLFVGNIPYETTDAELNSIFRDLNNVKDIRIAVDRTTGWPRGFAHADFEDTESAQAAYEKLQGVKLGDRELNIDYATGYVKPSVSSRDSRDSDLD</sequence>
<dbReference type="PANTHER" id="PTHR48028:SF4">
    <property type="entry name" value="SC35-LIKE SPLICING FACTOR"/>
    <property type="match status" value="1"/>
</dbReference>
<evidence type="ECO:0000256" key="4">
    <source>
        <dbReference type="ARBA" id="ARBA00023187"/>
    </source>
</evidence>
<dbReference type="GO" id="GO:0006397">
    <property type="term" value="P:mRNA processing"/>
    <property type="evidence" value="ECO:0007669"/>
    <property type="project" value="UniProtKB-KW"/>
</dbReference>
<dbReference type="InterPro" id="IPR000504">
    <property type="entry name" value="RRM_dom"/>
</dbReference>
<dbReference type="InterPro" id="IPR051106">
    <property type="entry name" value="RNA-bind/splicing_reg"/>
</dbReference>
<dbReference type="Gene3D" id="3.30.70.330">
    <property type="match status" value="2"/>
</dbReference>
<dbReference type="EMBL" id="JAULSR010000002">
    <property type="protein sequence ID" value="KAK0628515.1"/>
    <property type="molecule type" value="Genomic_DNA"/>
</dbReference>
<dbReference type="SMART" id="SM00360">
    <property type="entry name" value="RRM"/>
    <property type="match status" value="2"/>
</dbReference>
<keyword evidence="10" id="KW-1185">Reference proteome</keyword>
<dbReference type="CDD" id="cd00590">
    <property type="entry name" value="RRM_SF"/>
    <property type="match status" value="1"/>
</dbReference>
<dbReference type="InterPro" id="IPR035979">
    <property type="entry name" value="RBD_domain_sf"/>
</dbReference>
<dbReference type="Proteomes" id="UP001174934">
    <property type="component" value="Unassembled WGS sequence"/>
</dbReference>
<evidence type="ECO:0000256" key="7">
    <source>
        <dbReference type="SAM" id="MobiDB-lite"/>
    </source>
</evidence>
<protein>
    <recommendedName>
        <fullName evidence="8">RRM domain-containing protein</fullName>
    </recommendedName>
</protein>
<comment type="caution">
    <text evidence="9">The sequence shown here is derived from an EMBL/GenBank/DDBJ whole genome shotgun (WGS) entry which is preliminary data.</text>
</comment>
<dbReference type="GO" id="GO:0003723">
    <property type="term" value="F:RNA binding"/>
    <property type="evidence" value="ECO:0007669"/>
    <property type="project" value="UniProtKB-UniRule"/>
</dbReference>
<feature type="domain" description="RRM" evidence="8">
    <location>
        <begin position="167"/>
        <end position="245"/>
    </location>
</feature>
<dbReference type="SUPFAM" id="SSF54928">
    <property type="entry name" value="RNA-binding domain, RBD"/>
    <property type="match status" value="2"/>
</dbReference>
<evidence type="ECO:0000259" key="8">
    <source>
        <dbReference type="PROSITE" id="PS50102"/>
    </source>
</evidence>
<organism evidence="9 10">
    <name type="scientific">Bombardia bombarda</name>
    <dbReference type="NCBI Taxonomy" id="252184"/>
    <lineage>
        <taxon>Eukaryota</taxon>
        <taxon>Fungi</taxon>
        <taxon>Dikarya</taxon>
        <taxon>Ascomycota</taxon>
        <taxon>Pezizomycotina</taxon>
        <taxon>Sordariomycetes</taxon>
        <taxon>Sordariomycetidae</taxon>
        <taxon>Sordariales</taxon>
        <taxon>Lasiosphaeriaceae</taxon>
        <taxon>Bombardia</taxon>
    </lineage>
</organism>
<reference evidence="9" key="1">
    <citation type="submission" date="2023-06" db="EMBL/GenBank/DDBJ databases">
        <title>Genome-scale phylogeny and comparative genomics of the fungal order Sordariales.</title>
        <authorList>
            <consortium name="Lawrence Berkeley National Laboratory"/>
            <person name="Hensen N."/>
            <person name="Bonometti L."/>
            <person name="Westerberg I."/>
            <person name="Brannstrom I.O."/>
            <person name="Guillou S."/>
            <person name="Cros-Aarteil S."/>
            <person name="Calhoun S."/>
            <person name="Haridas S."/>
            <person name="Kuo A."/>
            <person name="Mondo S."/>
            <person name="Pangilinan J."/>
            <person name="Riley R."/>
            <person name="LaButti K."/>
            <person name="Andreopoulos B."/>
            <person name="Lipzen A."/>
            <person name="Chen C."/>
            <person name="Yanf M."/>
            <person name="Daum C."/>
            <person name="Ng V."/>
            <person name="Clum A."/>
            <person name="Steindorff A."/>
            <person name="Ohm R."/>
            <person name="Martin F."/>
            <person name="Silar P."/>
            <person name="Natvig D."/>
            <person name="Lalanne C."/>
            <person name="Gautier V."/>
            <person name="Ament-velasquez S.L."/>
            <person name="Kruys A."/>
            <person name="Hutchinson M.I."/>
            <person name="Powell A.J."/>
            <person name="Barry K."/>
            <person name="Miller A.N."/>
            <person name="Grigoriev I.V."/>
            <person name="Debuchy R."/>
            <person name="Gladieux P."/>
            <person name="Thoren M.H."/>
            <person name="Johannesson H."/>
        </authorList>
    </citation>
    <scope>NUCLEOTIDE SEQUENCE</scope>
    <source>
        <strain evidence="9">SMH3391-2</strain>
    </source>
</reference>
<dbReference type="GO" id="GO:0008380">
    <property type="term" value="P:RNA splicing"/>
    <property type="evidence" value="ECO:0007669"/>
    <property type="project" value="UniProtKB-KW"/>
</dbReference>